<dbReference type="SUPFAM" id="SSF54403">
    <property type="entry name" value="Cystatin/monellin"/>
    <property type="match status" value="1"/>
</dbReference>
<dbReference type="Gene3D" id="3.10.450.10">
    <property type="match status" value="1"/>
</dbReference>
<evidence type="ECO:0000256" key="2">
    <source>
        <dbReference type="ARBA" id="ARBA00022704"/>
    </source>
</evidence>
<evidence type="ECO:0000259" key="4">
    <source>
        <dbReference type="SMART" id="SM00043"/>
    </source>
</evidence>
<evidence type="ECO:0000256" key="1">
    <source>
        <dbReference type="ARBA" id="ARBA00022690"/>
    </source>
</evidence>
<evidence type="ECO:0000256" key="3">
    <source>
        <dbReference type="SAM" id="SignalP"/>
    </source>
</evidence>
<protein>
    <submittedName>
        <fullName evidence="5">Cysteine proteinase inhibitor 5</fullName>
    </submittedName>
</protein>
<dbReference type="SMART" id="SM00043">
    <property type="entry name" value="CY"/>
    <property type="match status" value="1"/>
</dbReference>
<name>A0A830C7I3_9LAMI</name>
<accession>A0A830C7I3</accession>
<evidence type="ECO:0000313" key="5">
    <source>
        <dbReference type="EMBL" id="GFP96677.1"/>
    </source>
</evidence>
<dbReference type="Proteomes" id="UP000653305">
    <property type="component" value="Unassembled WGS sequence"/>
</dbReference>
<gene>
    <name evidence="5" type="ORF">PHJA_001811800</name>
</gene>
<reference evidence="5" key="1">
    <citation type="submission" date="2020-07" db="EMBL/GenBank/DDBJ databases">
        <title>Ethylene signaling mediates host invasion by parasitic plants.</title>
        <authorList>
            <person name="Yoshida S."/>
        </authorList>
    </citation>
    <scope>NUCLEOTIDE SEQUENCE</scope>
    <source>
        <strain evidence="5">Okayama</strain>
    </source>
</reference>
<keyword evidence="2" id="KW-0789">Thiol protease inhibitor</keyword>
<dbReference type="PANTHER" id="PTHR47364:SF2">
    <property type="entry name" value="CYSTEINE PROTEINASE INHIBITOR 5"/>
    <property type="match status" value="1"/>
</dbReference>
<feature type="signal peptide" evidence="3">
    <location>
        <begin position="1"/>
        <end position="20"/>
    </location>
</feature>
<keyword evidence="6" id="KW-1185">Reference proteome</keyword>
<dbReference type="InterPro" id="IPR046350">
    <property type="entry name" value="Cystatin_sf"/>
</dbReference>
<comment type="caution">
    <text evidence="5">The sequence shown here is derived from an EMBL/GenBank/DDBJ whole genome shotgun (WGS) entry which is preliminary data.</text>
</comment>
<evidence type="ECO:0000313" key="6">
    <source>
        <dbReference type="Proteomes" id="UP000653305"/>
    </source>
</evidence>
<dbReference type="InterPro" id="IPR000010">
    <property type="entry name" value="Cystatin_dom"/>
</dbReference>
<proteinExistence type="predicted"/>
<feature type="chain" id="PRO_5032301721" evidence="3">
    <location>
        <begin position="21"/>
        <end position="124"/>
    </location>
</feature>
<dbReference type="GO" id="GO:0004869">
    <property type="term" value="F:cysteine-type endopeptidase inhibitor activity"/>
    <property type="evidence" value="ECO:0007669"/>
    <property type="project" value="UniProtKB-KW"/>
</dbReference>
<organism evidence="5 6">
    <name type="scientific">Phtheirospermum japonicum</name>
    <dbReference type="NCBI Taxonomy" id="374723"/>
    <lineage>
        <taxon>Eukaryota</taxon>
        <taxon>Viridiplantae</taxon>
        <taxon>Streptophyta</taxon>
        <taxon>Embryophyta</taxon>
        <taxon>Tracheophyta</taxon>
        <taxon>Spermatophyta</taxon>
        <taxon>Magnoliopsida</taxon>
        <taxon>eudicotyledons</taxon>
        <taxon>Gunneridae</taxon>
        <taxon>Pentapetalae</taxon>
        <taxon>asterids</taxon>
        <taxon>lamiids</taxon>
        <taxon>Lamiales</taxon>
        <taxon>Orobanchaceae</taxon>
        <taxon>Orobanchaceae incertae sedis</taxon>
        <taxon>Phtheirospermum</taxon>
    </lineage>
</organism>
<dbReference type="CDD" id="cd00042">
    <property type="entry name" value="CY"/>
    <property type="match status" value="1"/>
</dbReference>
<dbReference type="PANTHER" id="PTHR47364">
    <property type="entry name" value="CYSTEINE PROTEINASE INHIBITOR 5"/>
    <property type="match status" value="1"/>
</dbReference>
<dbReference type="AlphaFoldDB" id="A0A830C7I3"/>
<keyword evidence="3" id="KW-0732">Signal</keyword>
<feature type="domain" description="Cystatin" evidence="4">
    <location>
        <begin position="24"/>
        <end position="110"/>
    </location>
</feature>
<dbReference type="OrthoDB" id="2016588at2759"/>
<keyword evidence="1" id="KW-0646">Protease inhibitor</keyword>
<dbReference type="EMBL" id="BMAC01000450">
    <property type="protein sequence ID" value="GFP96677.1"/>
    <property type="molecule type" value="Genomic_DNA"/>
</dbReference>
<dbReference type="Pfam" id="PF16845">
    <property type="entry name" value="SQAPI"/>
    <property type="match status" value="1"/>
</dbReference>
<sequence length="124" mass="13864">MTPFVFIFLSILVALTPIEASRPKQPGGEWPIDNLEDPEVVVAARFAVAEHNKEASASLSFVSVVNGTQQVVAGMRYRLHISTNDGKIYRADVWTQSWLRFLKLISFEEIDYLTYAPAPAPKLV</sequence>